<keyword evidence="10" id="KW-1185">Reference proteome</keyword>
<evidence type="ECO:0000256" key="2">
    <source>
        <dbReference type="ARBA" id="ARBA00007163"/>
    </source>
</evidence>
<evidence type="ECO:0000256" key="7">
    <source>
        <dbReference type="SAM" id="MobiDB-lite"/>
    </source>
</evidence>
<dbReference type="SUPFAM" id="SSF57959">
    <property type="entry name" value="Leucine zipper domain"/>
    <property type="match status" value="1"/>
</dbReference>
<feature type="region of interest" description="Disordered" evidence="7">
    <location>
        <begin position="319"/>
        <end position="356"/>
    </location>
</feature>
<dbReference type="PROSITE" id="PS50217">
    <property type="entry name" value="BZIP"/>
    <property type="match status" value="1"/>
</dbReference>
<feature type="region of interest" description="Disordered" evidence="7">
    <location>
        <begin position="472"/>
        <end position="503"/>
    </location>
</feature>
<evidence type="ECO:0000313" key="9">
    <source>
        <dbReference type="EMBL" id="GAQ85622.1"/>
    </source>
</evidence>
<sequence>MAAQVKEDPEAGLVGADGDGEWMEELLQSHGAETALEELPCSLDFNLFAAPWATPLSSSLDEAALADPFPNLDDSWGLRCEGPDLDGMLQVLAASPRAAFEMHDARGDETGACRIDVQESQESNKVQESGESSQANSSNSEDKGKAESSGGSPASSSGDAPLSSAVKRPLGVKTEKESDSDSDNCAGNRPVVEQGDVEKLQERLMRNRESAQLSRQRKKAYMEEMASRIRSLSTTVSELNTTIAHLSAENASLRHQLAFYLPPGTAPPLPAVGPPYMAQTVPGMRPLYPAPGPIAYGGYPGVMRPGYAPPVPIPRLSVQSAASAKKATTKRGTSAKSKAKDAPDGTKQPASKRMKLPGKAAAGISAMALFCFAMVIAPASWHTSELTTGTAVQPAGFEGFGVPGLKAGGRVLMSLPEGNGSVGAGGAGKGHGRGGSEVAHGMAMNGTTGEGVGSTLVNSSLVWQQLVNASSPFSVPPRGNDAPGSQPWVLSRDRSGKVEGDRSQVSGVVSGIVPERGDWIRNAVVVEARRAAGRIVADVALRKSATSLMTSQEHERLKGIATLALAGRAETTRHAALPAAGAALADEGSGFDRYPERQTSNMWSFSGAPFLSSAMCTELFQFADPAVVNGGSGREARAAAEEAALAVAREQSLEGAEAKEGVQKQNQTASLRGMGRKWKPKNPDAVPMPPVNGTRSQFDAKAEFEDEKQPERCEEGAFGCKNASSSVVVSVMVPQVGWERSTFEPKKGASTSKGLGQIFVVVLINSAKYVTYSCSVPSVA</sequence>
<evidence type="ECO:0000256" key="1">
    <source>
        <dbReference type="ARBA" id="ARBA00004123"/>
    </source>
</evidence>
<dbReference type="EMBL" id="DF237194">
    <property type="protein sequence ID" value="GAQ85622.1"/>
    <property type="molecule type" value="Genomic_DNA"/>
</dbReference>
<comment type="subcellular location">
    <subcellularLocation>
        <location evidence="1">Nucleus</location>
    </subcellularLocation>
</comment>
<reference evidence="9 10" key="1">
    <citation type="journal article" date="2014" name="Nat. Commun.">
        <title>Klebsormidium flaccidum genome reveals primary factors for plant terrestrial adaptation.</title>
        <authorList>
            <person name="Hori K."/>
            <person name="Maruyama F."/>
            <person name="Fujisawa T."/>
            <person name="Togashi T."/>
            <person name="Yamamoto N."/>
            <person name="Seo M."/>
            <person name="Sato S."/>
            <person name="Yamada T."/>
            <person name="Mori H."/>
            <person name="Tajima N."/>
            <person name="Moriyama T."/>
            <person name="Ikeuchi M."/>
            <person name="Watanabe M."/>
            <person name="Wada H."/>
            <person name="Kobayashi K."/>
            <person name="Saito M."/>
            <person name="Masuda T."/>
            <person name="Sasaki-Sekimoto Y."/>
            <person name="Mashiguchi K."/>
            <person name="Awai K."/>
            <person name="Shimojima M."/>
            <person name="Masuda S."/>
            <person name="Iwai M."/>
            <person name="Nobusawa T."/>
            <person name="Narise T."/>
            <person name="Kondo S."/>
            <person name="Saito H."/>
            <person name="Sato R."/>
            <person name="Murakawa M."/>
            <person name="Ihara Y."/>
            <person name="Oshima-Yamada Y."/>
            <person name="Ohtaka K."/>
            <person name="Satoh M."/>
            <person name="Sonobe K."/>
            <person name="Ishii M."/>
            <person name="Ohtani R."/>
            <person name="Kanamori-Sato M."/>
            <person name="Honoki R."/>
            <person name="Miyazaki D."/>
            <person name="Mochizuki H."/>
            <person name="Umetsu J."/>
            <person name="Higashi K."/>
            <person name="Shibata D."/>
            <person name="Kamiya Y."/>
            <person name="Sato N."/>
            <person name="Nakamura Y."/>
            <person name="Tabata S."/>
            <person name="Ida S."/>
            <person name="Kurokawa K."/>
            <person name="Ohta H."/>
        </authorList>
    </citation>
    <scope>NUCLEOTIDE SEQUENCE [LARGE SCALE GENOMIC DNA]</scope>
    <source>
        <strain evidence="9 10">NIES-2285</strain>
    </source>
</reference>
<dbReference type="CDD" id="cd14704">
    <property type="entry name" value="bZIP_HY5-like"/>
    <property type="match status" value="1"/>
</dbReference>
<feature type="domain" description="BZIP" evidence="8">
    <location>
        <begin position="197"/>
        <end position="260"/>
    </location>
</feature>
<dbReference type="AlphaFoldDB" id="A0A1Y1I6Q6"/>
<keyword evidence="6" id="KW-0539">Nucleus</keyword>
<comment type="similarity">
    <text evidence="2">Belongs to the bZIP family.</text>
</comment>
<keyword evidence="3" id="KW-0805">Transcription regulation</keyword>
<protein>
    <submittedName>
        <fullName evidence="9">Basic region leucin zipper</fullName>
    </submittedName>
</protein>
<dbReference type="InterPro" id="IPR046347">
    <property type="entry name" value="bZIP_sf"/>
</dbReference>
<feature type="region of interest" description="Disordered" evidence="7">
    <location>
        <begin position="119"/>
        <end position="195"/>
    </location>
</feature>
<evidence type="ECO:0000256" key="6">
    <source>
        <dbReference type="ARBA" id="ARBA00023242"/>
    </source>
</evidence>
<evidence type="ECO:0000256" key="3">
    <source>
        <dbReference type="ARBA" id="ARBA00023015"/>
    </source>
</evidence>
<dbReference type="GO" id="GO:0005634">
    <property type="term" value="C:nucleus"/>
    <property type="evidence" value="ECO:0007669"/>
    <property type="project" value="UniProtKB-SubCell"/>
</dbReference>
<proteinExistence type="inferred from homology"/>
<dbReference type="Proteomes" id="UP000054558">
    <property type="component" value="Unassembled WGS sequence"/>
</dbReference>
<name>A0A1Y1I6Q6_KLENI</name>
<evidence type="ECO:0000313" key="10">
    <source>
        <dbReference type="Proteomes" id="UP000054558"/>
    </source>
</evidence>
<dbReference type="PANTHER" id="PTHR47416">
    <property type="entry name" value="BASIC-LEUCINE ZIPPER TRANSCRIPTION FACTOR F-RELATED"/>
    <property type="match status" value="1"/>
</dbReference>
<dbReference type="Pfam" id="PF00170">
    <property type="entry name" value="bZIP_1"/>
    <property type="match status" value="1"/>
</dbReference>
<accession>A0A1Y1I6Q6</accession>
<dbReference type="OMA" id="GHNERHR"/>
<dbReference type="SMART" id="SM00338">
    <property type="entry name" value="BRLZ"/>
    <property type="match status" value="1"/>
</dbReference>
<evidence type="ECO:0000256" key="4">
    <source>
        <dbReference type="ARBA" id="ARBA00023125"/>
    </source>
</evidence>
<feature type="compositionally biased region" description="Low complexity" evidence="7">
    <location>
        <begin position="148"/>
        <end position="165"/>
    </location>
</feature>
<dbReference type="InterPro" id="IPR004827">
    <property type="entry name" value="bZIP"/>
</dbReference>
<dbReference type="Gene3D" id="1.20.5.170">
    <property type="match status" value="1"/>
</dbReference>
<organism evidence="9 10">
    <name type="scientific">Klebsormidium nitens</name>
    <name type="common">Green alga</name>
    <name type="synonym">Ulothrix nitens</name>
    <dbReference type="NCBI Taxonomy" id="105231"/>
    <lineage>
        <taxon>Eukaryota</taxon>
        <taxon>Viridiplantae</taxon>
        <taxon>Streptophyta</taxon>
        <taxon>Klebsormidiophyceae</taxon>
        <taxon>Klebsormidiales</taxon>
        <taxon>Klebsormidiaceae</taxon>
        <taxon>Klebsormidium</taxon>
    </lineage>
</organism>
<feature type="region of interest" description="Disordered" evidence="7">
    <location>
        <begin position="674"/>
        <end position="693"/>
    </location>
</feature>
<evidence type="ECO:0000259" key="8">
    <source>
        <dbReference type="PROSITE" id="PS50217"/>
    </source>
</evidence>
<dbReference type="STRING" id="105231.A0A1Y1I6Q6"/>
<dbReference type="GO" id="GO:0003677">
    <property type="term" value="F:DNA binding"/>
    <property type="evidence" value="ECO:0007669"/>
    <property type="project" value="UniProtKB-KW"/>
</dbReference>
<gene>
    <name evidence="9" type="ORF">KFL_002450150</name>
</gene>
<dbReference type="GO" id="GO:0003700">
    <property type="term" value="F:DNA-binding transcription factor activity"/>
    <property type="evidence" value="ECO:0007669"/>
    <property type="project" value="InterPro"/>
</dbReference>
<dbReference type="PANTHER" id="PTHR47416:SF3">
    <property type="entry name" value="BZIP TRANSCRIPTION FACTOR 17-RELATED"/>
    <property type="match status" value="1"/>
</dbReference>
<keyword evidence="5" id="KW-0804">Transcription</keyword>
<dbReference type="OrthoDB" id="295274at2759"/>
<feature type="compositionally biased region" description="Basic and acidic residues" evidence="7">
    <location>
        <begin position="491"/>
        <end position="502"/>
    </location>
</feature>
<keyword evidence="4" id="KW-0238">DNA-binding</keyword>
<feature type="compositionally biased region" description="Low complexity" evidence="7">
    <location>
        <begin position="127"/>
        <end position="139"/>
    </location>
</feature>
<feature type="compositionally biased region" description="Low complexity" evidence="7">
    <location>
        <begin position="320"/>
        <end position="336"/>
    </location>
</feature>
<evidence type="ECO:0000256" key="5">
    <source>
        <dbReference type="ARBA" id="ARBA00023163"/>
    </source>
</evidence>